<evidence type="ECO:0000259" key="2">
    <source>
        <dbReference type="PROSITE" id="PS51046"/>
    </source>
</evidence>
<dbReference type="EMBL" id="CAJVCH010551900">
    <property type="protein sequence ID" value="CAG7829539.1"/>
    <property type="molecule type" value="Genomic_DNA"/>
</dbReference>
<name>A0A8J2LB01_9HEXA</name>
<dbReference type="InterPro" id="IPR012314">
    <property type="entry name" value="Pept_M12B_GON-ADAMTSs"/>
</dbReference>
<feature type="non-terminal residue" evidence="3">
    <location>
        <position position="1"/>
    </location>
</feature>
<feature type="domain" description="GON" evidence="2">
    <location>
        <begin position="1"/>
        <end position="91"/>
    </location>
</feature>
<accession>A0A8J2LB01</accession>
<evidence type="ECO:0000313" key="3">
    <source>
        <dbReference type="EMBL" id="CAG7829539.1"/>
    </source>
</evidence>
<protein>
    <recommendedName>
        <fullName evidence="2">GON domain-containing protein</fullName>
    </recommendedName>
</protein>
<dbReference type="GO" id="GO:0008270">
    <property type="term" value="F:zinc ion binding"/>
    <property type="evidence" value="ECO:0007669"/>
    <property type="project" value="InterPro"/>
</dbReference>
<evidence type="ECO:0000256" key="1">
    <source>
        <dbReference type="ARBA" id="ARBA00022723"/>
    </source>
</evidence>
<keyword evidence="1" id="KW-0479">Metal-binding</keyword>
<dbReference type="AlphaFoldDB" id="A0A8J2LB01"/>
<dbReference type="Proteomes" id="UP000708208">
    <property type="component" value="Unassembled WGS sequence"/>
</dbReference>
<sequence length="91" mass="10288">NRKSGFTYYDKIRLNVTNLRVQADNFEFTRQVQGSPINYGEAGDCYSSMNCPQGRFSINLNGTGFSVSQETVWTSQGHRASMWIHKSKVSS</sequence>
<evidence type="ECO:0000313" key="4">
    <source>
        <dbReference type="Proteomes" id="UP000708208"/>
    </source>
</evidence>
<dbReference type="Pfam" id="PF08685">
    <property type="entry name" value="GON"/>
    <property type="match status" value="1"/>
</dbReference>
<gene>
    <name evidence="3" type="ORF">AFUS01_LOCUS39398</name>
</gene>
<dbReference type="GO" id="GO:0004222">
    <property type="term" value="F:metalloendopeptidase activity"/>
    <property type="evidence" value="ECO:0007669"/>
    <property type="project" value="InterPro"/>
</dbReference>
<reference evidence="3" key="1">
    <citation type="submission" date="2021-06" db="EMBL/GenBank/DDBJ databases">
        <authorList>
            <person name="Hodson N. C."/>
            <person name="Mongue J. A."/>
            <person name="Jaron S. K."/>
        </authorList>
    </citation>
    <scope>NUCLEOTIDE SEQUENCE</scope>
</reference>
<organism evidence="3 4">
    <name type="scientific">Allacma fusca</name>
    <dbReference type="NCBI Taxonomy" id="39272"/>
    <lineage>
        <taxon>Eukaryota</taxon>
        <taxon>Metazoa</taxon>
        <taxon>Ecdysozoa</taxon>
        <taxon>Arthropoda</taxon>
        <taxon>Hexapoda</taxon>
        <taxon>Collembola</taxon>
        <taxon>Symphypleona</taxon>
        <taxon>Sminthuridae</taxon>
        <taxon>Allacma</taxon>
    </lineage>
</organism>
<dbReference type="PROSITE" id="PS51046">
    <property type="entry name" value="GON"/>
    <property type="match status" value="1"/>
</dbReference>
<dbReference type="OrthoDB" id="5855429at2759"/>
<comment type="caution">
    <text evidence="3">The sequence shown here is derived from an EMBL/GenBank/DDBJ whole genome shotgun (WGS) entry which is preliminary data.</text>
</comment>
<proteinExistence type="predicted"/>
<keyword evidence="4" id="KW-1185">Reference proteome</keyword>